<dbReference type="InterPro" id="IPR004841">
    <property type="entry name" value="AA-permease/SLC12A_dom"/>
</dbReference>
<keyword evidence="8" id="KW-0406">Ion transport</keyword>
<dbReference type="GO" id="GO:0055075">
    <property type="term" value="P:potassium ion homeostasis"/>
    <property type="evidence" value="ECO:0007669"/>
    <property type="project" value="TreeGrafter"/>
</dbReference>
<feature type="domain" description="Amino acid permease N-terminal" evidence="12">
    <location>
        <begin position="92"/>
        <end position="143"/>
    </location>
</feature>
<evidence type="ECO:0000256" key="3">
    <source>
        <dbReference type="ARBA" id="ARBA00022448"/>
    </source>
</evidence>
<protein>
    <submittedName>
        <fullName evidence="14">Solute carrier family 12 member 2</fullName>
    </submittedName>
</protein>
<proteinExistence type="inferred from homology"/>
<keyword evidence="3" id="KW-0813">Transport</keyword>
<feature type="non-terminal residue" evidence="14">
    <location>
        <position position="321"/>
    </location>
</feature>
<dbReference type="Proteomes" id="UP000192220">
    <property type="component" value="Unplaced"/>
</dbReference>
<feature type="domain" description="Amino acid permease/ SLC12A" evidence="11">
    <location>
        <begin position="181"/>
        <end position="321"/>
    </location>
</feature>
<dbReference type="PANTHER" id="PTHR11827:SF106">
    <property type="entry name" value="SOLUTE CARRIER FAMILY 12 MEMBER 2-LIKE"/>
    <property type="match status" value="1"/>
</dbReference>
<dbReference type="Pfam" id="PF08403">
    <property type="entry name" value="AA_permease_N"/>
    <property type="match status" value="1"/>
</dbReference>
<dbReference type="InParanoid" id="A0A2I4AMC8"/>
<dbReference type="InterPro" id="IPR004842">
    <property type="entry name" value="SLC12A_fam"/>
</dbReference>
<dbReference type="GO" id="GO:0055078">
    <property type="term" value="P:sodium ion homeostasis"/>
    <property type="evidence" value="ECO:0007669"/>
    <property type="project" value="TreeGrafter"/>
</dbReference>
<feature type="transmembrane region" description="Helical" evidence="10">
    <location>
        <begin position="259"/>
        <end position="280"/>
    </location>
</feature>
<feature type="transmembrane region" description="Helical" evidence="10">
    <location>
        <begin position="300"/>
        <end position="319"/>
    </location>
</feature>
<reference evidence="14" key="1">
    <citation type="submission" date="2025-08" db="UniProtKB">
        <authorList>
            <consortium name="RefSeq"/>
        </authorList>
    </citation>
    <scope>IDENTIFICATION</scope>
</reference>
<evidence type="ECO:0000256" key="1">
    <source>
        <dbReference type="ARBA" id="ARBA00004651"/>
    </source>
</evidence>
<evidence type="ECO:0000256" key="4">
    <source>
        <dbReference type="ARBA" id="ARBA00022692"/>
    </source>
</evidence>
<keyword evidence="5 10" id="KW-1133">Transmembrane helix</keyword>
<evidence type="ECO:0000256" key="10">
    <source>
        <dbReference type="SAM" id="Phobius"/>
    </source>
</evidence>
<sequence length="321" mass="33937">MSDKKPSLRSGGSAQSRFQVDVVTEASGPGAADGSRSAPPPDESKGRFRVVGFMDPGADIGPPPDVSHEPDAAKSDSVSLHSTGTGQTHISDSHSNTYYMRTFGHNTIDAVPNIEFYRQTAAPFGEKLTRPSLAELHDELDKEPFEDGLANGEEPSAAEEAAALMAKEAKGGTVKFGWIKGVLVRCMLNIWGVMLFIRMSWIVGQAGIGLTIGIIFMATLVTTITGLSTSAIATNGFVRGGGAYYLISRSLGPEFGGSIGLIFAFANAVAVAMYVVGFAETVVEMLNDVDALMTDELNDIRIVGTLTIILLLGISVAGMEW</sequence>
<evidence type="ECO:0000313" key="13">
    <source>
        <dbReference type="Proteomes" id="UP000192220"/>
    </source>
</evidence>
<feature type="region of interest" description="Disordered" evidence="9">
    <location>
        <begin position="1"/>
        <end position="93"/>
    </location>
</feature>
<accession>A0A2I4AMC8</accession>
<feature type="compositionally biased region" description="Polar residues" evidence="9">
    <location>
        <begin position="76"/>
        <end position="93"/>
    </location>
</feature>
<dbReference type="GO" id="GO:0006884">
    <property type="term" value="P:cell volume homeostasis"/>
    <property type="evidence" value="ECO:0007669"/>
    <property type="project" value="TreeGrafter"/>
</dbReference>
<comment type="subcellular location">
    <subcellularLocation>
        <location evidence="1">Cell membrane</location>
        <topology evidence="1">Multi-pass membrane protein</topology>
    </subcellularLocation>
</comment>
<dbReference type="GO" id="GO:1990573">
    <property type="term" value="P:potassium ion import across plasma membrane"/>
    <property type="evidence" value="ECO:0007669"/>
    <property type="project" value="TreeGrafter"/>
</dbReference>
<dbReference type="Gene3D" id="1.20.1740.10">
    <property type="entry name" value="Amino acid/polyamine transporter I"/>
    <property type="match status" value="1"/>
</dbReference>
<keyword evidence="6" id="KW-0915">Sodium</keyword>
<feature type="transmembrane region" description="Helical" evidence="10">
    <location>
        <begin position="182"/>
        <end position="202"/>
    </location>
</feature>
<dbReference type="Pfam" id="PF00324">
    <property type="entry name" value="AA_permease"/>
    <property type="match status" value="1"/>
</dbReference>
<dbReference type="InterPro" id="IPR013612">
    <property type="entry name" value="AA_permease_N"/>
</dbReference>
<keyword evidence="8" id="KW-0739">Sodium transport</keyword>
<evidence type="ECO:0000313" key="14">
    <source>
        <dbReference type="RefSeq" id="XP_013856643.1"/>
    </source>
</evidence>
<dbReference type="OrthoDB" id="2020542at2759"/>
<evidence type="ECO:0000256" key="9">
    <source>
        <dbReference type="SAM" id="MobiDB-lite"/>
    </source>
</evidence>
<evidence type="ECO:0000256" key="6">
    <source>
        <dbReference type="ARBA" id="ARBA00023053"/>
    </source>
</evidence>
<evidence type="ECO:0000256" key="7">
    <source>
        <dbReference type="ARBA" id="ARBA00023136"/>
    </source>
</evidence>
<gene>
    <name evidence="14" type="primary">LOC106512609</name>
</gene>
<keyword evidence="4 10" id="KW-0812">Transmembrane</keyword>
<organism evidence="13 14">
    <name type="scientific">Austrofundulus limnaeus</name>
    <name type="common">Annual killifish</name>
    <dbReference type="NCBI Taxonomy" id="52670"/>
    <lineage>
        <taxon>Eukaryota</taxon>
        <taxon>Metazoa</taxon>
        <taxon>Chordata</taxon>
        <taxon>Craniata</taxon>
        <taxon>Vertebrata</taxon>
        <taxon>Euteleostomi</taxon>
        <taxon>Actinopterygii</taxon>
        <taxon>Neopterygii</taxon>
        <taxon>Teleostei</taxon>
        <taxon>Neoteleostei</taxon>
        <taxon>Acanthomorphata</taxon>
        <taxon>Ovalentaria</taxon>
        <taxon>Atherinomorphae</taxon>
        <taxon>Cyprinodontiformes</taxon>
        <taxon>Rivulidae</taxon>
        <taxon>Austrofundulus</taxon>
    </lineage>
</organism>
<dbReference type="AlphaFoldDB" id="A0A2I4AMC8"/>
<evidence type="ECO:0000256" key="2">
    <source>
        <dbReference type="ARBA" id="ARBA00010593"/>
    </source>
</evidence>
<dbReference type="RefSeq" id="XP_013856643.1">
    <property type="nucleotide sequence ID" value="XM_014001189.1"/>
</dbReference>
<dbReference type="GeneID" id="106512609"/>
<dbReference type="KEGG" id="alim:106512609"/>
<feature type="transmembrane region" description="Helical" evidence="10">
    <location>
        <begin position="208"/>
        <end position="238"/>
    </location>
</feature>
<dbReference type="GO" id="GO:0008511">
    <property type="term" value="F:sodium:potassium:chloride symporter activity"/>
    <property type="evidence" value="ECO:0007669"/>
    <property type="project" value="TreeGrafter"/>
</dbReference>
<keyword evidence="7 10" id="KW-0472">Membrane</keyword>
<dbReference type="GO" id="GO:0016324">
    <property type="term" value="C:apical plasma membrane"/>
    <property type="evidence" value="ECO:0007669"/>
    <property type="project" value="TreeGrafter"/>
</dbReference>
<name>A0A2I4AMC8_AUSLI</name>
<dbReference type="PANTHER" id="PTHR11827">
    <property type="entry name" value="SOLUTE CARRIER FAMILY 12, CATION COTRANSPORTERS"/>
    <property type="match status" value="1"/>
</dbReference>
<dbReference type="GO" id="GO:0008519">
    <property type="term" value="F:ammonium channel activity"/>
    <property type="evidence" value="ECO:0007669"/>
    <property type="project" value="TreeGrafter"/>
</dbReference>
<evidence type="ECO:0000256" key="5">
    <source>
        <dbReference type="ARBA" id="ARBA00022989"/>
    </source>
</evidence>
<keyword evidence="13" id="KW-1185">Reference proteome</keyword>
<evidence type="ECO:0000256" key="8">
    <source>
        <dbReference type="ARBA" id="ARBA00023201"/>
    </source>
</evidence>
<evidence type="ECO:0000259" key="11">
    <source>
        <dbReference type="Pfam" id="PF00324"/>
    </source>
</evidence>
<dbReference type="FunFam" id="1.20.1740.10:FF:000114">
    <property type="entry name" value="Solute carrier family 12 member 1"/>
    <property type="match status" value="1"/>
</dbReference>
<dbReference type="GO" id="GO:0055064">
    <property type="term" value="P:chloride ion homeostasis"/>
    <property type="evidence" value="ECO:0007669"/>
    <property type="project" value="TreeGrafter"/>
</dbReference>
<evidence type="ECO:0000259" key="12">
    <source>
        <dbReference type="Pfam" id="PF08403"/>
    </source>
</evidence>
<comment type="similarity">
    <text evidence="2">Belongs to the SLC12A transporter family.</text>
</comment>